<feature type="domain" description="XdhC Rossmann" evidence="2">
    <location>
        <begin position="108"/>
        <end position="250"/>
    </location>
</feature>
<organism evidence="3 4">
    <name type="scientific">Helicovermis profundi</name>
    <dbReference type="NCBI Taxonomy" id="3065157"/>
    <lineage>
        <taxon>Bacteria</taxon>
        <taxon>Bacillati</taxon>
        <taxon>Bacillota</taxon>
        <taxon>Clostridia</taxon>
        <taxon>Helicovermis</taxon>
    </lineage>
</organism>
<dbReference type="Gene3D" id="3.40.50.720">
    <property type="entry name" value="NAD(P)-binding Rossmann-like Domain"/>
    <property type="match status" value="1"/>
</dbReference>
<evidence type="ECO:0000259" key="1">
    <source>
        <dbReference type="Pfam" id="PF02625"/>
    </source>
</evidence>
<keyword evidence="4" id="KW-1185">Reference proteome</keyword>
<dbReference type="Pfam" id="PF02625">
    <property type="entry name" value="XdhC_CoxI"/>
    <property type="match status" value="1"/>
</dbReference>
<evidence type="ECO:0000313" key="4">
    <source>
        <dbReference type="Proteomes" id="UP001321786"/>
    </source>
</evidence>
<sequence>MEILLLDEIKKELKKGNKVAYVIIIDKEGSTPRGEGTSMVVRIDGTTLGTVGGGISEFKATNEAKKCIKRGISKTLDLSLNIEPKNIESVCGGNVKVFIKTYIPQNKLILAGGGHVAYGLYKFALELGFLVTVFDDREEFASKDRFPKADNLYYGDIIKNLNEIEIDDTTYIVVASKSHKSDENILSNLVKTNAKYIGMLGSRKKVDSIFNSLIKNGVKKEDLDKIYAPIGIGIGGETPEEIALSIISEIIKIKNDGKERHMKEIKI</sequence>
<dbReference type="InterPro" id="IPR052698">
    <property type="entry name" value="MoCofactor_Util/Proc"/>
</dbReference>
<evidence type="ECO:0000259" key="2">
    <source>
        <dbReference type="Pfam" id="PF13478"/>
    </source>
</evidence>
<dbReference type="KEGG" id="hprf:HLPR_12180"/>
<dbReference type="InterPro" id="IPR003777">
    <property type="entry name" value="XdhC_CoxI"/>
</dbReference>
<dbReference type="EMBL" id="AP028654">
    <property type="protein sequence ID" value="BEP28887.1"/>
    <property type="molecule type" value="Genomic_DNA"/>
</dbReference>
<dbReference type="InterPro" id="IPR027051">
    <property type="entry name" value="XdhC_Rossmann_dom"/>
</dbReference>
<reference evidence="3 4" key="1">
    <citation type="submission" date="2023-08" db="EMBL/GenBank/DDBJ databases">
        <title>Helicovermis profunda gen. nov., sp. nov., a novel mesophilic, fermentative bacterium within the Bacillota from a deep-sea hydrothermal vent chimney.</title>
        <authorList>
            <person name="Miyazaki U."/>
            <person name="Mizutani D."/>
            <person name="Hashimoto Y."/>
            <person name="Tame A."/>
            <person name="Sawayama S."/>
            <person name="Miyazaki J."/>
            <person name="Takai K."/>
            <person name="Nakagawa S."/>
        </authorList>
    </citation>
    <scope>NUCLEOTIDE SEQUENCE [LARGE SCALE GENOMIC DNA]</scope>
    <source>
        <strain evidence="3 4">S502</strain>
    </source>
</reference>
<gene>
    <name evidence="3" type="ORF">HLPR_12180</name>
</gene>
<accession>A0AAU9EAI6</accession>
<dbReference type="PANTHER" id="PTHR30388">
    <property type="entry name" value="ALDEHYDE OXIDOREDUCTASE MOLYBDENUM COFACTOR ASSEMBLY PROTEIN"/>
    <property type="match status" value="1"/>
</dbReference>
<name>A0AAU9EAI6_9FIRM</name>
<dbReference type="Proteomes" id="UP001321786">
    <property type="component" value="Chromosome"/>
</dbReference>
<dbReference type="AlphaFoldDB" id="A0AAU9EAI6"/>
<feature type="domain" description="XdhC- CoxI" evidence="1">
    <location>
        <begin position="14"/>
        <end position="77"/>
    </location>
</feature>
<proteinExistence type="predicted"/>
<evidence type="ECO:0000313" key="3">
    <source>
        <dbReference type="EMBL" id="BEP28887.1"/>
    </source>
</evidence>
<dbReference type="Pfam" id="PF13478">
    <property type="entry name" value="XdhC_C"/>
    <property type="match status" value="1"/>
</dbReference>
<protein>
    <submittedName>
        <fullName evidence="3">XdhC/CoxI family protein</fullName>
    </submittedName>
</protein>
<dbReference type="RefSeq" id="WP_338537188.1">
    <property type="nucleotide sequence ID" value="NZ_AP028654.1"/>
</dbReference>
<dbReference type="PANTHER" id="PTHR30388:SF6">
    <property type="entry name" value="XANTHINE DEHYDROGENASE SUBUNIT A-RELATED"/>
    <property type="match status" value="1"/>
</dbReference>